<dbReference type="InterPro" id="IPR007219">
    <property type="entry name" value="XnlR_reg_dom"/>
</dbReference>
<evidence type="ECO:0000256" key="1">
    <source>
        <dbReference type="ARBA" id="ARBA00023015"/>
    </source>
</evidence>
<proteinExistence type="predicted"/>
<accession>A0AAD6C2Z4</accession>
<name>A0AAD6C2Z4_9EURO</name>
<evidence type="ECO:0000313" key="6">
    <source>
        <dbReference type="EMBL" id="KAJ5444708.1"/>
    </source>
</evidence>
<evidence type="ECO:0000259" key="5">
    <source>
        <dbReference type="Pfam" id="PF04082"/>
    </source>
</evidence>
<dbReference type="GO" id="GO:0000435">
    <property type="term" value="P:positive regulation of transcription from RNA polymerase II promoter by galactose"/>
    <property type="evidence" value="ECO:0007669"/>
    <property type="project" value="TreeGrafter"/>
</dbReference>
<feature type="compositionally biased region" description="Acidic residues" evidence="4">
    <location>
        <begin position="1"/>
        <end position="11"/>
    </location>
</feature>
<dbReference type="GO" id="GO:0000981">
    <property type="term" value="F:DNA-binding transcription factor activity, RNA polymerase II-specific"/>
    <property type="evidence" value="ECO:0007669"/>
    <property type="project" value="TreeGrafter"/>
</dbReference>
<organism evidence="6 7">
    <name type="scientific">Penicillium daleae</name>
    <dbReference type="NCBI Taxonomy" id="63821"/>
    <lineage>
        <taxon>Eukaryota</taxon>
        <taxon>Fungi</taxon>
        <taxon>Dikarya</taxon>
        <taxon>Ascomycota</taxon>
        <taxon>Pezizomycotina</taxon>
        <taxon>Eurotiomycetes</taxon>
        <taxon>Eurotiomycetidae</taxon>
        <taxon>Eurotiales</taxon>
        <taxon>Aspergillaceae</taxon>
        <taxon>Penicillium</taxon>
    </lineage>
</organism>
<sequence length="518" mass="57366">MTDDQSEDGLQDLEPPPERDFTWDEVSGDDSDVSRVADDINGLAVSLDSLNSHNASYLGFSSVPTILRVIAHLSPRIRQVVPPSLETLKSPVPTGESPESNVSADIDELSLINAYFLHVHPITPMIDEADFRRRFADGEVPENSKTPWLALFNMVLTMGCFAEDNSQFSKHHFLYKRALSYLSMSSFGSGHIYTVQALALYGGWVLHYLNKPNTACAVMGATLRMAIAMGLHRVQIPRHYPVNAQSSGHSSIVRGYVPGGAYSVSTLVLTSSTSSLASMDYGTISLTANEQFCKIATRIQERLVETPLITSNEIQDFDEELLKWKGSLHVFLSDAQHCPPHLRVARAVLLCRFMTTRLILYRPYLLSAAIHQKPWSNAPQLGGALVVKCLEIARAGVDTIGSDWFPNHMLCWNHAWHLFQISLVLILALASDANGAESALCTEYITKSMDLLAQMEPFDAGATRGRLVIQLLHENIRHRDDSMANINLDASSSLVLDLLDEEMMGTDAEWVNFLCGYN</sequence>
<gene>
    <name evidence="6" type="ORF">N7458_008580</name>
</gene>
<dbReference type="PANTHER" id="PTHR47424">
    <property type="entry name" value="REGULATORY PROTEIN GAL4"/>
    <property type="match status" value="1"/>
</dbReference>
<comment type="caution">
    <text evidence="6">The sequence shown here is derived from an EMBL/GenBank/DDBJ whole genome shotgun (WGS) entry which is preliminary data.</text>
</comment>
<protein>
    <recommendedName>
        <fullName evidence="5">Xylanolytic transcriptional activator regulatory domain-containing protein</fullName>
    </recommendedName>
</protein>
<dbReference type="GeneID" id="81602205"/>
<dbReference type="Pfam" id="PF04082">
    <property type="entry name" value="Fungal_trans"/>
    <property type="match status" value="1"/>
</dbReference>
<dbReference type="InterPro" id="IPR051127">
    <property type="entry name" value="Fungal_SecMet_Regulators"/>
</dbReference>
<reference evidence="6" key="2">
    <citation type="journal article" date="2023" name="IMA Fungus">
        <title>Comparative genomic study of the Penicillium genus elucidates a diverse pangenome and 15 lateral gene transfer events.</title>
        <authorList>
            <person name="Petersen C."/>
            <person name="Sorensen T."/>
            <person name="Nielsen M.R."/>
            <person name="Sondergaard T.E."/>
            <person name="Sorensen J.L."/>
            <person name="Fitzpatrick D.A."/>
            <person name="Frisvad J.C."/>
            <person name="Nielsen K.L."/>
        </authorList>
    </citation>
    <scope>NUCLEOTIDE SEQUENCE</scope>
    <source>
        <strain evidence="6">IBT 16125</strain>
    </source>
</reference>
<keyword evidence="1" id="KW-0805">Transcription regulation</keyword>
<dbReference type="GO" id="GO:0008270">
    <property type="term" value="F:zinc ion binding"/>
    <property type="evidence" value="ECO:0007669"/>
    <property type="project" value="InterPro"/>
</dbReference>
<evidence type="ECO:0000256" key="2">
    <source>
        <dbReference type="ARBA" id="ARBA00023163"/>
    </source>
</evidence>
<feature type="domain" description="Xylanolytic transcriptional activator regulatory" evidence="5">
    <location>
        <begin position="112"/>
        <end position="233"/>
    </location>
</feature>
<dbReference type="CDD" id="cd12148">
    <property type="entry name" value="fungal_TF_MHR"/>
    <property type="match status" value="1"/>
</dbReference>
<dbReference type="GO" id="GO:0006351">
    <property type="term" value="P:DNA-templated transcription"/>
    <property type="evidence" value="ECO:0007669"/>
    <property type="project" value="InterPro"/>
</dbReference>
<evidence type="ECO:0000256" key="4">
    <source>
        <dbReference type="SAM" id="MobiDB-lite"/>
    </source>
</evidence>
<dbReference type="RefSeq" id="XP_056764788.1">
    <property type="nucleotide sequence ID" value="XM_056911962.1"/>
</dbReference>
<keyword evidence="3" id="KW-0539">Nucleus</keyword>
<dbReference type="GO" id="GO:0000978">
    <property type="term" value="F:RNA polymerase II cis-regulatory region sequence-specific DNA binding"/>
    <property type="evidence" value="ECO:0007669"/>
    <property type="project" value="TreeGrafter"/>
</dbReference>
<dbReference type="Proteomes" id="UP001213681">
    <property type="component" value="Unassembled WGS sequence"/>
</dbReference>
<feature type="region of interest" description="Disordered" evidence="4">
    <location>
        <begin position="1"/>
        <end position="32"/>
    </location>
</feature>
<keyword evidence="7" id="KW-1185">Reference proteome</keyword>
<keyword evidence="2" id="KW-0804">Transcription</keyword>
<reference evidence="6" key="1">
    <citation type="submission" date="2022-12" db="EMBL/GenBank/DDBJ databases">
        <authorList>
            <person name="Petersen C."/>
        </authorList>
    </citation>
    <scope>NUCLEOTIDE SEQUENCE</scope>
    <source>
        <strain evidence="6">IBT 16125</strain>
    </source>
</reference>
<evidence type="ECO:0000256" key="3">
    <source>
        <dbReference type="ARBA" id="ARBA00023242"/>
    </source>
</evidence>
<dbReference type="PANTHER" id="PTHR47424:SF5">
    <property type="entry name" value="ZN(II)2CYS6 TRANSCRIPTION FACTOR (EUROFUNG)"/>
    <property type="match status" value="1"/>
</dbReference>
<evidence type="ECO:0000313" key="7">
    <source>
        <dbReference type="Proteomes" id="UP001213681"/>
    </source>
</evidence>
<dbReference type="EMBL" id="JAPVEA010000007">
    <property type="protein sequence ID" value="KAJ5444708.1"/>
    <property type="molecule type" value="Genomic_DNA"/>
</dbReference>
<dbReference type="AlphaFoldDB" id="A0AAD6C2Z4"/>
<dbReference type="GO" id="GO:0005634">
    <property type="term" value="C:nucleus"/>
    <property type="evidence" value="ECO:0007669"/>
    <property type="project" value="TreeGrafter"/>
</dbReference>